<dbReference type="InterPro" id="IPR013815">
    <property type="entry name" value="ATP_grasp_subdomain_1"/>
</dbReference>
<organism evidence="12">
    <name type="scientific">Caldithrix abyssi</name>
    <dbReference type="NCBI Taxonomy" id="187145"/>
    <lineage>
        <taxon>Bacteria</taxon>
        <taxon>Pseudomonadati</taxon>
        <taxon>Calditrichota</taxon>
        <taxon>Calditrichia</taxon>
        <taxon>Calditrichales</taxon>
        <taxon>Calditrichaceae</taxon>
        <taxon>Caldithrix</taxon>
    </lineage>
</organism>
<dbReference type="GO" id="GO:0005524">
    <property type="term" value="F:ATP binding"/>
    <property type="evidence" value="ECO:0007669"/>
    <property type="project" value="UniProtKB-UniRule"/>
</dbReference>
<reference evidence="12" key="1">
    <citation type="journal article" date="2020" name="mSystems">
        <title>Genome- and Community-Level Interaction Insights into Carbon Utilization and Element Cycling Functions of Hydrothermarchaeota in Hydrothermal Sediment.</title>
        <authorList>
            <person name="Zhou Z."/>
            <person name="Liu Y."/>
            <person name="Xu W."/>
            <person name="Pan J."/>
            <person name="Luo Z.H."/>
            <person name="Li M."/>
        </authorList>
    </citation>
    <scope>NUCLEOTIDE SEQUENCE [LARGE SCALE GENOMIC DNA]</scope>
    <source>
        <strain evidence="12">HyVt-456</strain>
    </source>
</reference>
<sequence length="283" mass="30977">MTIGFLHSLIRKDEKLLLTELDRRRGARVEMIDDRQLIAELNTGLTSGADVVLERCISHYRALHALRLYEAGGTLCVNRPEVAEVCGSKFETSLRLKQHGLAQPRVRIAFTEKSALEAIEEMGYPVVLKPAVGSWGRLIAKISNREAAEAVLEHKTTLGTYHHSVFYIQEYIEKKGRDIRSFVVGDKCVAAVYRSSEHWITNTARGAVASNCPVTPELEEVSLKAAAAVGGGVLAVDLFESPGGLLVNEVNYTMEFKNSVEPTGVNIPAEIVDYVIAVAGGRS</sequence>
<dbReference type="GO" id="GO:0009432">
    <property type="term" value="P:SOS response"/>
    <property type="evidence" value="ECO:0007669"/>
    <property type="project" value="TreeGrafter"/>
</dbReference>
<dbReference type="FunFam" id="3.30.470.20:FF:000058">
    <property type="entry name" value="Alpha-aminoadipate--LysW ligase LysX protein"/>
    <property type="match status" value="1"/>
</dbReference>
<dbReference type="GO" id="GO:0005737">
    <property type="term" value="C:cytoplasm"/>
    <property type="evidence" value="ECO:0007669"/>
    <property type="project" value="TreeGrafter"/>
</dbReference>
<evidence type="ECO:0000256" key="10">
    <source>
        <dbReference type="PROSITE-ProRule" id="PRU00409"/>
    </source>
</evidence>
<proteinExistence type="inferred from homology"/>
<keyword evidence="7 10" id="KW-0067">ATP-binding</keyword>
<evidence type="ECO:0000256" key="2">
    <source>
        <dbReference type="ARBA" id="ARBA00006239"/>
    </source>
</evidence>
<evidence type="ECO:0000256" key="8">
    <source>
        <dbReference type="ARBA" id="ARBA00022842"/>
    </source>
</evidence>
<dbReference type="GO" id="GO:0009085">
    <property type="term" value="P:lysine biosynthetic process"/>
    <property type="evidence" value="ECO:0007669"/>
    <property type="project" value="InterPro"/>
</dbReference>
<dbReference type="Gene3D" id="3.30.470.20">
    <property type="entry name" value="ATP-grasp fold, B domain"/>
    <property type="match status" value="1"/>
</dbReference>
<keyword evidence="8" id="KW-0460">Magnesium</keyword>
<protein>
    <submittedName>
        <fullName evidence="12">Lysine biosynthesis protein LysX</fullName>
    </submittedName>
</protein>
<dbReference type="EMBL" id="DRLD01000110">
    <property type="protein sequence ID" value="HED09840.1"/>
    <property type="molecule type" value="Genomic_DNA"/>
</dbReference>
<evidence type="ECO:0000256" key="7">
    <source>
        <dbReference type="ARBA" id="ARBA00022840"/>
    </source>
</evidence>
<dbReference type="InterPro" id="IPR016185">
    <property type="entry name" value="PreATP-grasp_dom_sf"/>
</dbReference>
<evidence type="ECO:0000256" key="1">
    <source>
        <dbReference type="ARBA" id="ARBA00001946"/>
    </source>
</evidence>
<comment type="similarity">
    <text evidence="2">Belongs to the RimK family. LysX subfamily.</text>
</comment>
<comment type="caution">
    <text evidence="12">The sequence shown here is derived from an EMBL/GenBank/DDBJ whole genome shotgun (WGS) entry which is preliminary data.</text>
</comment>
<comment type="pathway">
    <text evidence="9">Amino-acid biosynthesis.</text>
</comment>
<dbReference type="PANTHER" id="PTHR21621">
    <property type="entry name" value="RIBOSOMAL PROTEIN S6 MODIFICATION PROTEIN"/>
    <property type="match status" value="1"/>
</dbReference>
<evidence type="ECO:0000256" key="4">
    <source>
        <dbReference type="ARBA" id="ARBA00022605"/>
    </source>
</evidence>
<keyword evidence="4" id="KW-0028">Amino-acid biosynthesis</keyword>
<dbReference type="GO" id="GO:0018169">
    <property type="term" value="F:ribosomal S6-glutamic acid ligase activity"/>
    <property type="evidence" value="ECO:0007669"/>
    <property type="project" value="TreeGrafter"/>
</dbReference>
<evidence type="ECO:0000256" key="5">
    <source>
        <dbReference type="ARBA" id="ARBA00022723"/>
    </source>
</evidence>
<dbReference type="Pfam" id="PF08443">
    <property type="entry name" value="RimK"/>
    <property type="match status" value="1"/>
</dbReference>
<dbReference type="Gene3D" id="3.30.1490.20">
    <property type="entry name" value="ATP-grasp fold, A domain"/>
    <property type="match status" value="1"/>
</dbReference>
<dbReference type="Proteomes" id="UP000886005">
    <property type="component" value="Unassembled WGS sequence"/>
</dbReference>
<evidence type="ECO:0000256" key="6">
    <source>
        <dbReference type="ARBA" id="ARBA00022741"/>
    </source>
</evidence>
<evidence type="ECO:0000256" key="9">
    <source>
        <dbReference type="ARBA" id="ARBA00029440"/>
    </source>
</evidence>
<dbReference type="SUPFAM" id="SSF56059">
    <property type="entry name" value="Glutathione synthetase ATP-binding domain-like"/>
    <property type="match status" value="1"/>
</dbReference>
<dbReference type="Gene3D" id="3.40.50.20">
    <property type="match status" value="1"/>
</dbReference>
<dbReference type="PANTHER" id="PTHR21621:SF0">
    <property type="entry name" value="BETA-CITRYLGLUTAMATE SYNTHASE B-RELATED"/>
    <property type="match status" value="1"/>
</dbReference>
<keyword evidence="5" id="KW-0479">Metal-binding</keyword>
<comment type="cofactor">
    <cofactor evidence="1">
        <name>Mg(2+)</name>
        <dbReference type="ChEBI" id="CHEBI:18420"/>
    </cofactor>
</comment>
<dbReference type="InterPro" id="IPR011870">
    <property type="entry name" value="LysX_arch"/>
</dbReference>
<dbReference type="SUPFAM" id="SSF52440">
    <property type="entry name" value="PreATP-grasp domain"/>
    <property type="match status" value="1"/>
</dbReference>
<dbReference type="InterPro" id="IPR011761">
    <property type="entry name" value="ATP-grasp"/>
</dbReference>
<dbReference type="FunFam" id="3.30.1490.20:FF:000025">
    <property type="entry name" value="Alpha-aminoadipate--LysW ligase LysX protein"/>
    <property type="match status" value="1"/>
</dbReference>
<feature type="domain" description="ATP-grasp" evidence="11">
    <location>
        <begin position="93"/>
        <end position="276"/>
    </location>
</feature>
<dbReference type="PROSITE" id="PS50975">
    <property type="entry name" value="ATP_GRASP"/>
    <property type="match status" value="1"/>
</dbReference>
<gene>
    <name evidence="12" type="primary">lysX</name>
    <name evidence="12" type="ORF">ENJ10_04065</name>
</gene>
<accession>A0A7V1PTV7</accession>
<keyword evidence="3" id="KW-0436">Ligase</keyword>
<evidence type="ECO:0000259" key="11">
    <source>
        <dbReference type="PROSITE" id="PS50975"/>
    </source>
</evidence>
<keyword evidence="6 10" id="KW-0547">Nucleotide-binding</keyword>
<dbReference type="NCBIfam" id="TIGR02144">
    <property type="entry name" value="LysX_arch"/>
    <property type="match status" value="1"/>
</dbReference>
<dbReference type="Pfam" id="PF22626">
    <property type="entry name" value="LysX_preATP_grasp"/>
    <property type="match status" value="1"/>
</dbReference>
<evidence type="ECO:0000256" key="3">
    <source>
        <dbReference type="ARBA" id="ARBA00022598"/>
    </source>
</evidence>
<evidence type="ECO:0000313" key="12">
    <source>
        <dbReference type="EMBL" id="HED09840.1"/>
    </source>
</evidence>
<dbReference type="AlphaFoldDB" id="A0A7V1PTV7"/>
<dbReference type="InterPro" id="IPR004666">
    <property type="entry name" value="Rp_bS6_RimK/Lys_biosynth_LsyX"/>
</dbReference>
<dbReference type="InterPro" id="IPR013651">
    <property type="entry name" value="ATP-grasp_RimK-type"/>
</dbReference>
<dbReference type="GO" id="GO:0046872">
    <property type="term" value="F:metal ion binding"/>
    <property type="evidence" value="ECO:0007669"/>
    <property type="project" value="UniProtKB-KW"/>
</dbReference>
<name>A0A7V1PTV7_CALAY</name>
<dbReference type="InterPro" id="IPR054562">
    <property type="entry name" value="LysX/ArgX_preATP_grasp"/>
</dbReference>
<dbReference type="NCBIfam" id="TIGR00768">
    <property type="entry name" value="rimK_fam"/>
    <property type="match status" value="1"/>
</dbReference>